<evidence type="ECO:0000313" key="3">
    <source>
        <dbReference type="EMBL" id="OGD86546.1"/>
    </source>
</evidence>
<dbReference type="InterPro" id="IPR000086">
    <property type="entry name" value="NUDIX_hydrolase_dom"/>
</dbReference>
<name>A0A1F5G3U3_9BACT</name>
<dbReference type="PANTHER" id="PTHR43736:SF1">
    <property type="entry name" value="DIHYDRONEOPTERIN TRIPHOSPHATE DIPHOSPHATASE"/>
    <property type="match status" value="1"/>
</dbReference>
<evidence type="ECO:0000313" key="4">
    <source>
        <dbReference type="Proteomes" id="UP000179102"/>
    </source>
</evidence>
<proteinExistence type="predicted"/>
<feature type="domain" description="Nudix hydrolase" evidence="2">
    <location>
        <begin position="14"/>
        <end position="147"/>
    </location>
</feature>
<dbReference type="PROSITE" id="PS51462">
    <property type="entry name" value="NUDIX"/>
    <property type="match status" value="1"/>
</dbReference>
<dbReference type="PROSITE" id="PS00893">
    <property type="entry name" value="NUDIX_BOX"/>
    <property type="match status" value="1"/>
</dbReference>
<comment type="caution">
    <text evidence="3">The sequence shown here is derived from an EMBL/GenBank/DDBJ whole genome shotgun (WGS) entry which is preliminary data.</text>
</comment>
<dbReference type="PANTHER" id="PTHR43736">
    <property type="entry name" value="ADP-RIBOSE PYROPHOSPHATASE"/>
    <property type="match status" value="1"/>
</dbReference>
<sequence>MIKCTFENGKGTSLRHVIVDALVLRDDEILLVKRTRKLLEGGKWAIIGGFLDRDETLVDAVSREVHEETGWRVKNIKLLEVVDNPNRPNEDRQNVAFIYTCQAVEKDGKADWESDEVRWFKLSNLPPKEEFAFDHFEDIQFYLKNNK</sequence>
<protein>
    <recommendedName>
        <fullName evidence="2">Nudix hydrolase domain-containing protein</fullName>
    </recommendedName>
</protein>
<dbReference type="STRING" id="1797711.A2870_01985"/>
<organism evidence="3 4">
    <name type="scientific">Candidatus Curtissbacteria bacterium RIFCSPHIGHO2_01_FULL_41_11</name>
    <dbReference type="NCBI Taxonomy" id="1797711"/>
    <lineage>
        <taxon>Bacteria</taxon>
        <taxon>Candidatus Curtissiibacteriota</taxon>
    </lineage>
</organism>
<accession>A0A1F5G3U3</accession>
<keyword evidence="1" id="KW-0378">Hydrolase</keyword>
<evidence type="ECO:0000259" key="2">
    <source>
        <dbReference type="PROSITE" id="PS51462"/>
    </source>
</evidence>
<dbReference type="Gene3D" id="3.90.79.10">
    <property type="entry name" value="Nucleoside Triphosphate Pyrophosphohydrolase"/>
    <property type="match status" value="1"/>
</dbReference>
<dbReference type="SUPFAM" id="SSF55811">
    <property type="entry name" value="Nudix"/>
    <property type="match status" value="1"/>
</dbReference>
<evidence type="ECO:0000256" key="1">
    <source>
        <dbReference type="ARBA" id="ARBA00022801"/>
    </source>
</evidence>
<dbReference type="EMBL" id="MFAZ01000040">
    <property type="protein sequence ID" value="OGD86546.1"/>
    <property type="molecule type" value="Genomic_DNA"/>
</dbReference>
<dbReference type="AlphaFoldDB" id="A0A1F5G3U3"/>
<dbReference type="Pfam" id="PF00293">
    <property type="entry name" value="NUDIX"/>
    <property type="match status" value="1"/>
</dbReference>
<dbReference type="InterPro" id="IPR015797">
    <property type="entry name" value="NUDIX_hydrolase-like_dom_sf"/>
</dbReference>
<dbReference type="CDD" id="cd02883">
    <property type="entry name" value="NUDIX_Hydrolase"/>
    <property type="match status" value="1"/>
</dbReference>
<reference evidence="3 4" key="1">
    <citation type="journal article" date="2016" name="Nat. Commun.">
        <title>Thousands of microbial genomes shed light on interconnected biogeochemical processes in an aquifer system.</title>
        <authorList>
            <person name="Anantharaman K."/>
            <person name="Brown C.T."/>
            <person name="Hug L.A."/>
            <person name="Sharon I."/>
            <person name="Castelle C.J."/>
            <person name="Probst A.J."/>
            <person name="Thomas B.C."/>
            <person name="Singh A."/>
            <person name="Wilkins M.J."/>
            <person name="Karaoz U."/>
            <person name="Brodie E.L."/>
            <person name="Williams K.H."/>
            <person name="Hubbard S.S."/>
            <person name="Banfield J.F."/>
        </authorList>
    </citation>
    <scope>NUCLEOTIDE SEQUENCE [LARGE SCALE GENOMIC DNA]</scope>
</reference>
<dbReference type="GO" id="GO:0016787">
    <property type="term" value="F:hydrolase activity"/>
    <property type="evidence" value="ECO:0007669"/>
    <property type="project" value="UniProtKB-KW"/>
</dbReference>
<dbReference type="Proteomes" id="UP000179102">
    <property type="component" value="Unassembled WGS sequence"/>
</dbReference>
<gene>
    <name evidence="3" type="ORF">A2870_01985</name>
</gene>
<dbReference type="InterPro" id="IPR020084">
    <property type="entry name" value="NUDIX_hydrolase_CS"/>
</dbReference>